<keyword evidence="3" id="KW-1185">Reference proteome</keyword>
<dbReference type="InterPro" id="IPR029447">
    <property type="entry name" value="DUF4439"/>
</dbReference>
<organism evidence="2 3">
    <name type="scientific">Dactylosporangium matsuzakiense</name>
    <dbReference type="NCBI Taxonomy" id="53360"/>
    <lineage>
        <taxon>Bacteria</taxon>
        <taxon>Bacillati</taxon>
        <taxon>Actinomycetota</taxon>
        <taxon>Actinomycetes</taxon>
        <taxon>Micromonosporales</taxon>
        <taxon>Micromonosporaceae</taxon>
        <taxon>Dactylosporangium</taxon>
    </lineage>
</organism>
<gene>
    <name evidence="2" type="ORF">GCM10017581_038320</name>
</gene>
<proteinExistence type="predicted"/>
<comment type="caution">
    <text evidence="2">The sequence shown here is derived from an EMBL/GenBank/DDBJ whole genome shotgun (WGS) entry which is preliminary data.</text>
</comment>
<evidence type="ECO:0000259" key="1">
    <source>
        <dbReference type="Pfam" id="PF14530"/>
    </source>
</evidence>
<dbReference type="CDD" id="cd00657">
    <property type="entry name" value="Ferritin_like"/>
    <property type="match status" value="1"/>
</dbReference>
<evidence type="ECO:0000313" key="2">
    <source>
        <dbReference type="EMBL" id="GLL02090.1"/>
    </source>
</evidence>
<accession>A0A9W6KKZ8</accession>
<dbReference type="Gene3D" id="1.20.1260.10">
    <property type="match status" value="1"/>
</dbReference>
<dbReference type="InterPro" id="IPR009078">
    <property type="entry name" value="Ferritin-like_SF"/>
</dbReference>
<dbReference type="InterPro" id="IPR012347">
    <property type="entry name" value="Ferritin-like"/>
</dbReference>
<name>A0A9W6KKZ8_9ACTN</name>
<feature type="domain" description="DUF4439" evidence="1">
    <location>
        <begin position="9"/>
        <end position="141"/>
    </location>
</feature>
<protein>
    <recommendedName>
        <fullName evidence="1">DUF4439 domain-containing protein</fullName>
    </recommendedName>
</protein>
<dbReference type="EMBL" id="BSFP01000020">
    <property type="protein sequence ID" value="GLL02090.1"/>
    <property type="molecule type" value="Genomic_DNA"/>
</dbReference>
<dbReference type="Proteomes" id="UP001143480">
    <property type="component" value="Unassembled WGS sequence"/>
</dbReference>
<reference evidence="2" key="1">
    <citation type="journal article" date="2014" name="Int. J. Syst. Evol. Microbiol.">
        <title>Complete genome sequence of Corynebacterium casei LMG S-19264T (=DSM 44701T), isolated from a smear-ripened cheese.</title>
        <authorList>
            <consortium name="US DOE Joint Genome Institute (JGI-PGF)"/>
            <person name="Walter F."/>
            <person name="Albersmeier A."/>
            <person name="Kalinowski J."/>
            <person name="Ruckert C."/>
        </authorList>
    </citation>
    <scope>NUCLEOTIDE SEQUENCE</scope>
    <source>
        <strain evidence="2">VKM Ac-1321</strain>
    </source>
</reference>
<reference evidence="2" key="2">
    <citation type="submission" date="2023-01" db="EMBL/GenBank/DDBJ databases">
        <authorList>
            <person name="Sun Q."/>
            <person name="Evtushenko L."/>
        </authorList>
    </citation>
    <scope>NUCLEOTIDE SEQUENCE</scope>
    <source>
        <strain evidence="2">VKM Ac-1321</strain>
    </source>
</reference>
<evidence type="ECO:0000313" key="3">
    <source>
        <dbReference type="Proteomes" id="UP001143480"/>
    </source>
</evidence>
<dbReference type="Pfam" id="PF14530">
    <property type="entry name" value="DUF4439"/>
    <property type="match status" value="1"/>
</dbReference>
<dbReference type="AlphaFoldDB" id="A0A9W6KKZ8"/>
<dbReference type="SUPFAM" id="SSF47240">
    <property type="entry name" value="Ferritin-like"/>
    <property type="match status" value="1"/>
</dbReference>
<sequence>MKPADERLVAALTAEHAAVYGYGVLGPKLDSATIALARAADNAHRTRRDALLVRLTSDGITPPPTAPSYQLPFAVTDRASALQLAVQLEDRTAAQWRLALPATDGDLRKTVLDALVDCTTRAVAFRKAGSLTPLVAAFPGKTV</sequence>
<dbReference type="RefSeq" id="WP_261963258.1">
    <property type="nucleotide sequence ID" value="NZ_BAAAXA010000003.1"/>
</dbReference>